<evidence type="ECO:0000256" key="4">
    <source>
        <dbReference type="ARBA" id="ARBA00022806"/>
    </source>
</evidence>
<dbReference type="PROSITE" id="PS51194">
    <property type="entry name" value="HELICASE_CTER"/>
    <property type="match status" value="1"/>
</dbReference>
<dbReference type="InterPro" id="IPR000629">
    <property type="entry name" value="RNA-helicase_DEAD-box_CS"/>
</dbReference>
<feature type="compositionally biased region" description="Polar residues" evidence="9">
    <location>
        <begin position="535"/>
        <end position="558"/>
    </location>
</feature>
<dbReference type="InterPro" id="IPR014014">
    <property type="entry name" value="RNA_helicase_DEAD_Q_motif"/>
</dbReference>
<dbReference type="InterPro" id="IPR014001">
    <property type="entry name" value="Helicase_ATP-bd"/>
</dbReference>
<dbReference type="InterPro" id="IPR011545">
    <property type="entry name" value="DEAD/DEAH_box_helicase_dom"/>
</dbReference>
<feature type="region of interest" description="Disordered" evidence="9">
    <location>
        <begin position="501"/>
        <end position="584"/>
    </location>
</feature>
<dbReference type="GO" id="GO:0005524">
    <property type="term" value="F:ATP binding"/>
    <property type="evidence" value="ECO:0007669"/>
    <property type="project" value="UniProtKB-KW"/>
</dbReference>
<protein>
    <recommendedName>
        <fullName evidence="1">RNA helicase</fullName>
        <ecNumber evidence="1">3.6.4.13</ecNumber>
    </recommendedName>
</protein>
<evidence type="ECO:0000256" key="5">
    <source>
        <dbReference type="ARBA" id="ARBA00022840"/>
    </source>
</evidence>
<proteinExistence type="inferred from homology"/>
<evidence type="ECO:0000256" key="2">
    <source>
        <dbReference type="ARBA" id="ARBA00022741"/>
    </source>
</evidence>
<dbReference type="Pfam" id="PF00270">
    <property type="entry name" value="DEAD"/>
    <property type="match status" value="1"/>
</dbReference>
<name>A0A1B6EYA2_9HEMI</name>
<evidence type="ECO:0000256" key="7">
    <source>
        <dbReference type="PROSITE-ProRule" id="PRU00552"/>
    </source>
</evidence>
<evidence type="ECO:0000256" key="6">
    <source>
        <dbReference type="ARBA" id="ARBA00047984"/>
    </source>
</evidence>
<feature type="domain" description="Helicase C-terminal" evidence="11">
    <location>
        <begin position="334"/>
        <end position="495"/>
    </location>
</feature>
<comment type="catalytic activity">
    <reaction evidence="6">
        <text>ATP + H2O = ADP + phosphate + H(+)</text>
        <dbReference type="Rhea" id="RHEA:13065"/>
        <dbReference type="ChEBI" id="CHEBI:15377"/>
        <dbReference type="ChEBI" id="CHEBI:15378"/>
        <dbReference type="ChEBI" id="CHEBI:30616"/>
        <dbReference type="ChEBI" id="CHEBI:43474"/>
        <dbReference type="ChEBI" id="CHEBI:456216"/>
        <dbReference type="EC" id="3.6.4.13"/>
    </reaction>
</comment>
<evidence type="ECO:0000256" key="9">
    <source>
        <dbReference type="SAM" id="MobiDB-lite"/>
    </source>
</evidence>
<feature type="domain" description="DEAD-box RNA helicase Q" evidence="12">
    <location>
        <begin position="116"/>
        <end position="144"/>
    </location>
</feature>
<dbReference type="SMART" id="SM00487">
    <property type="entry name" value="DEXDc"/>
    <property type="match status" value="1"/>
</dbReference>
<dbReference type="EC" id="3.6.4.13" evidence="1"/>
<keyword evidence="5 8" id="KW-0067">ATP-binding</keyword>
<evidence type="ECO:0000256" key="8">
    <source>
        <dbReference type="RuleBase" id="RU000492"/>
    </source>
</evidence>
<keyword evidence="3 8" id="KW-0378">Hydrolase</keyword>
<gene>
    <name evidence="13" type="ORF">g.3193</name>
</gene>
<dbReference type="GO" id="GO:0003724">
    <property type="term" value="F:RNA helicase activity"/>
    <property type="evidence" value="ECO:0007669"/>
    <property type="project" value="UniProtKB-EC"/>
</dbReference>
<dbReference type="SUPFAM" id="SSF52540">
    <property type="entry name" value="P-loop containing nucleoside triphosphate hydrolases"/>
    <property type="match status" value="2"/>
</dbReference>
<evidence type="ECO:0000256" key="3">
    <source>
        <dbReference type="ARBA" id="ARBA00022801"/>
    </source>
</evidence>
<dbReference type="PROSITE" id="PS51192">
    <property type="entry name" value="HELICASE_ATP_BIND_1"/>
    <property type="match status" value="1"/>
</dbReference>
<dbReference type="EMBL" id="GECZ01026753">
    <property type="protein sequence ID" value="JAS43016.1"/>
    <property type="molecule type" value="Transcribed_RNA"/>
</dbReference>
<evidence type="ECO:0000313" key="13">
    <source>
        <dbReference type="EMBL" id="JAS43016.1"/>
    </source>
</evidence>
<dbReference type="GO" id="GO:0031047">
    <property type="term" value="P:regulatory ncRNA-mediated gene silencing"/>
    <property type="evidence" value="ECO:0007669"/>
    <property type="project" value="UniProtKB-ARBA"/>
</dbReference>
<dbReference type="InterPro" id="IPR001650">
    <property type="entry name" value="Helicase_C-like"/>
</dbReference>
<keyword evidence="2 8" id="KW-0547">Nucleotide-binding</keyword>
<dbReference type="FunFam" id="3.40.50.300:FF:000008">
    <property type="entry name" value="ATP-dependent RNA helicase RhlB"/>
    <property type="match status" value="1"/>
</dbReference>
<evidence type="ECO:0000259" key="10">
    <source>
        <dbReference type="PROSITE" id="PS51192"/>
    </source>
</evidence>
<keyword evidence="4 8" id="KW-0347">Helicase</keyword>
<dbReference type="CDD" id="cd17966">
    <property type="entry name" value="DEADc_DDX5_DDX17"/>
    <property type="match status" value="1"/>
</dbReference>
<dbReference type="GO" id="GO:0016787">
    <property type="term" value="F:hydrolase activity"/>
    <property type="evidence" value="ECO:0007669"/>
    <property type="project" value="UniProtKB-KW"/>
</dbReference>
<dbReference type="FunFam" id="3.40.50.300:FF:000079">
    <property type="entry name" value="probable ATP-dependent RNA helicase DDX17"/>
    <property type="match status" value="1"/>
</dbReference>
<feature type="compositionally biased region" description="Basic and acidic residues" evidence="9">
    <location>
        <begin position="501"/>
        <end position="515"/>
    </location>
</feature>
<dbReference type="Pfam" id="PF00271">
    <property type="entry name" value="Helicase_C"/>
    <property type="match status" value="1"/>
</dbReference>
<evidence type="ECO:0000259" key="12">
    <source>
        <dbReference type="PROSITE" id="PS51195"/>
    </source>
</evidence>
<dbReference type="SMART" id="SM00490">
    <property type="entry name" value="HELICc"/>
    <property type="match status" value="1"/>
</dbReference>
<dbReference type="PANTHER" id="PTHR47958">
    <property type="entry name" value="ATP-DEPENDENT RNA HELICASE DBP3"/>
    <property type="match status" value="1"/>
</dbReference>
<comment type="similarity">
    <text evidence="8">Belongs to the DEAD box helicase family.</text>
</comment>
<dbReference type="PROSITE" id="PS00039">
    <property type="entry name" value="DEAD_ATP_HELICASE"/>
    <property type="match status" value="1"/>
</dbReference>
<sequence length="605" mass="68828">FRSYKPINSVRFLPFHTIFAMQFADNFQYSSRSVMYNNDRNGYDRISKRPRTAYNQLSSYSPQRVPTKTDVAPRFQPFEKNFYTPAENAPDDVAVDTYRNNHEITVTGTNIPVPNVRFEDNNFPDYVMQVLHKQGLSTPTSIQSQAWPIAMSGRDLVGIAQTGSGKTLAYIVPATVHVQHQNKLEKGDGPIVLILAPTRELAQQIERVASDFKALTGIRHTCLFGGAAKMPQIRDLERGCEIVIATPGRLNDFLDNNVTNLSRVTYLVLDEADRMLDMGFEPQIRKIIDRIRPDRQVLMWSATWPKAVQELARAFLVDFIQINVGSLNLSANTKIRQIIEVCEEHEKESKLTELLRSFVTGKTLVFVETKKKVDELTRAVRRCGFGAISMHGNKTQYERDYVLNEFRSGRSMILIATDVAARGLDVDDVRCVINFDYPNSCEDYVHRIGRTGRGPQQDGVSYAFFTPANQKQAKSLIAILQETNQVVNPKLQELAYSRFEKTSGPKWSRNNDYKSQKSAQSNGYGYKNGPMRPSTGYNYRQQTTNESSYSQNQVQGHQPQFGHFYNTQPPPPPHVQPPLTLSSKPQQYYNPAAFMNYYAYYGPQQ</sequence>
<organism evidence="13">
    <name type="scientific">Cuerna arida</name>
    <dbReference type="NCBI Taxonomy" id="1464854"/>
    <lineage>
        <taxon>Eukaryota</taxon>
        <taxon>Metazoa</taxon>
        <taxon>Ecdysozoa</taxon>
        <taxon>Arthropoda</taxon>
        <taxon>Hexapoda</taxon>
        <taxon>Insecta</taxon>
        <taxon>Pterygota</taxon>
        <taxon>Neoptera</taxon>
        <taxon>Paraneoptera</taxon>
        <taxon>Hemiptera</taxon>
        <taxon>Auchenorrhyncha</taxon>
        <taxon>Membracoidea</taxon>
        <taxon>Cicadellidae</taxon>
        <taxon>Cicadellinae</taxon>
        <taxon>Proconiini</taxon>
        <taxon>Cuerna</taxon>
    </lineage>
</organism>
<evidence type="ECO:0000259" key="11">
    <source>
        <dbReference type="PROSITE" id="PS51194"/>
    </source>
</evidence>
<reference evidence="13" key="1">
    <citation type="submission" date="2015-11" db="EMBL/GenBank/DDBJ databases">
        <title>De novo transcriptome assembly of four potential Pierce s Disease insect vectors from Arizona vineyards.</title>
        <authorList>
            <person name="Tassone E.E."/>
        </authorList>
    </citation>
    <scope>NUCLEOTIDE SEQUENCE</scope>
</reference>
<dbReference type="Gene3D" id="3.40.50.300">
    <property type="entry name" value="P-loop containing nucleotide triphosphate hydrolases"/>
    <property type="match status" value="2"/>
</dbReference>
<dbReference type="PROSITE" id="PS51195">
    <property type="entry name" value="Q_MOTIF"/>
    <property type="match status" value="1"/>
</dbReference>
<dbReference type="InterPro" id="IPR027417">
    <property type="entry name" value="P-loop_NTPase"/>
</dbReference>
<evidence type="ECO:0000256" key="1">
    <source>
        <dbReference type="ARBA" id="ARBA00012552"/>
    </source>
</evidence>
<feature type="short sequence motif" description="Q motif" evidence="7">
    <location>
        <begin position="116"/>
        <end position="144"/>
    </location>
</feature>
<dbReference type="GO" id="GO:0003676">
    <property type="term" value="F:nucleic acid binding"/>
    <property type="evidence" value="ECO:0007669"/>
    <property type="project" value="InterPro"/>
</dbReference>
<dbReference type="CDD" id="cd18787">
    <property type="entry name" value="SF2_C_DEAD"/>
    <property type="match status" value="1"/>
</dbReference>
<feature type="domain" description="Helicase ATP-binding" evidence="10">
    <location>
        <begin position="147"/>
        <end position="322"/>
    </location>
</feature>
<accession>A0A1B6EYA2</accession>
<feature type="non-terminal residue" evidence="13">
    <location>
        <position position="1"/>
    </location>
</feature>
<dbReference type="AlphaFoldDB" id="A0A1B6EYA2"/>